<feature type="compositionally biased region" description="Low complexity" evidence="1">
    <location>
        <begin position="90"/>
        <end position="109"/>
    </location>
</feature>
<feature type="region of interest" description="Disordered" evidence="1">
    <location>
        <begin position="86"/>
        <end position="254"/>
    </location>
</feature>
<evidence type="ECO:0000256" key="1">
    <source>
        <dbReference type="SAM" id="MobiDB-lite"/>
    </source>
</evidence>
<feature type="compositionally biased region" description="Low complexity" evidence="1">
    <location>
        <begin position="455"/>
        <end position="471"/>
    </location>
</feature>
<dbReference type="EMBL" id="CAXAMN010025071">
    <property type="protein sequence ID" value="CAK9092418.1"/>
    <property type="molecule type" value="Genomic_DNA"/>
</dbReference>
<dbReference type="Proteomes" id="UP001642484">
    <property type="component" value="Unassembled WGS sequence"/>
</dbReference>
<organism evidence="2 3">
    <name type="scientific">Durusdinium trenchii</name>
    <dbReference type="NCBI Taxonomy" id="1381693"/>
    <lineage>
        <taxon>Eukaryota</taxon>
        <taxon>Sar</taxon>
        <taxon>Alveolata</taxon>
        <taxon>Dinophyceae</taxon>
        <taxon>Suessiales</taxon>
        <taxon>Symbiodiniaceae</taxon>
        <taxon>Durusdinium</taxon>
    </lineage>
</organism>
<feature type="compositionally biased region" description="Low complexity" evidence="1">
    <location>
        <begin position="41"/>
        <end position="53"/>
    </location>
</feature>
<gene>
    <name evidence="2" type="ORF">CCMP2556_LOCUS44249</name>
</gene>
<feature type="compositionally biased region" description="Acidic residues" evidence="1">
    <location>
        <begin position="242"/>
        <end position="254"/>
    </location>
</feature>
<keyword evidence="3" id="KW-1185">Reference proteome</keyword>
<reference evidence="2 3" key="1">
    <citation type="submission" date="2024-02" db="EMBL/GenBank/DDBJ databases">
        <authorList>
            <person name="Chen Y."/>
            <person name="Shah S."/>
            <person name="Dougan E. K."/>
            <person name="Thang M."/>
            <person name="Chan C."/>
        </authorList>
    </citation>
    <scope>NUCLEOTIDE SEQUENCE [LARGE SCALE GENOMIC DNA]</scope>
</reference>
<accession>A0ABP0QVV9</accession>
<feature type="region of interest" description="Disordered" evidence="1">
    <location>
        <begin position="1"/>
        <end position="64"/>
    </location>
</feature>
<feature type="region of interest" description="Disordered" evidence="1">
    <location>
        <begin position="436"/>
        <end position="471"/>
    </location>
</feature>
<feature type="compositionally biased region" description="Basic and acidic residues" evidence="1">
    <location>
        <begin position="146"/>
        <end position="167"/>
    </location>
</feature>
<name>A0ABP0QVV9_9DINO</name>
<sequence>MPRVTPPRSPRSEPAQAAASGAESSLGPSVNPDPGPRSVTAADAQAAALSADSPGEGANQAEAEVTSLSELGSLAIDALNLFIDNQDPPAAAAGAGSESSKWAGAASEADSGPTLFPPSVIEHEDRDLELEEPFAGPKGLDYPGDTEIHPLDSPTAEDHPAPVDEHSLGNTQDMQPSPDQDHPVPEEATSASADAPNPTDQGDLAPAEEEPEEFVPPETLIAQASSTPNSPPLSTNNLFDPLGEDEESSAEDAVEEGIAQRIQEQYDLEAALEESARIAGVEPEPADLGVGEAAAIGAGKGERDRTRRRGCRAGAKHVAGRENLSYGQTCEYIRAQLGDSTYARFGRRFNLPHIPPQVARKQYPEWFGYVLRHSERWASDAEGELLPVDTITRWATILPELWQFLYSIDSTLLQGHFGIILRGQCSDSHGSLVEAKATKTSAGKSVSKGIETKPKSVAAGPKSKPAAASGA</sequence>
<evidence type="ECO:0000313" key="3">
    <source>
        <dbReference type="Proteomes" id="UP001642484"/>
    </source>
</evidence>
<feature type="compositionally biased region" description="Acidic residues" evidence="1">
    <location>
        <begin position="206"/>
        <end position="215"/>
    </location>
</feature>
<protein>
    <submittedName>
        <fullName evidence="2">Uncharacterized protein</fullName>
    </submittedName>
</protein>
<feature type="compositionally biased region" description="Polar residues" evidence="1">
    <location>
        <begin position="168"/>
        <end position="178"/>
    </location>
</feature>
<proteinExistence type="predicted"/>
<comment type="caution">
    <text evidence="2">The sequence shown here is derived from an EMBL/GenBank/DDBJ whole genome shotgun (WGS) entry which is preliminary data.</text>
</comment>
<feature type="compositionally biased region" description="Low complexity" evidence="1">
    <location>
        <begin position="225"/>
        <end position="238"/>
    </location>
</feature>
<feature type="non-terminal residue" evidence="2">
    <location>
        <position position="471"/>
    </location>
</feature>
<evidence type="ECO:0000313" key="2">
    <source>
        <dbReference type="EMBL" id="CAK9092418.1"/>
    </source>
</evidence>